<feature type="region of interest" description="Disordered" evidence="1">
    <location>
        <begin position="345"/>
        <end position="375"/>
    </location>
</feature>
<keyword evidence="3" id="KW-1185">Reference proteome</keyword>
<name>A0ABM0WSB4_CAMSA</name>
<dbReference type="InterPro" id="IPR025558">
    <property type="entry name" value="DUF4283"/>
</dbReference>
<dbReference type="Pfam" id="PF14111">
    <property type="entry name" value="DUF4283"/>
    <property type="match status" value="1"/>
</dbReference>
<feature type="compositionally biased region" description="Polar residues" evidence="1">
    <location>
        <begin position="394"/>
        <end position="412"/>
    </location>
</feature>
<dbReference type="InterPro" id="IPR040256">
    <property type="entry name" value="At4g02000-like"/>
</dbReference>
<dbReference type="InterPro" id="IPR036875">
    <property type="entry name" value="Znf_CCHC_sf"/>
</dbReference>
<sequence>MHQVDLPVSDLSQNPRSGTTVPANFTGSENYTVLPPKSTSPIFTNKASTSNPLRTNPPPSQTSYPIDHQPPPPPSLTPNPSLTTTVSRGASTSSRTTTTTPLGEKDKPTLAERLKQSTSRSLKRLAPVSIADSGRPRIHIPDAVFERGDALHKDFIICSFNGRPPSYHQIQSVLNHIWGKGKRLEIHMNHMTRSMLVRIPNDYIRQKVLEKGIWYIGDSMFHTSPWAPNYSSETPTLASIPIWIHLLDIPLDLRTTEGISLIAGLVGEPKETDHFTLNLVSLKISHAKVIVDLTKPLPDVVEYTRDNGQVVEVKVTYPWLPPTCSYCKELGHIAKNCLQLPPPQDSQKVTIPGSTNKVEKTSVSAKKKGKGKMTTSLTVSKMSSLVINEGGLSATVSKKQPSDNSPSINSHI</sequence>
<feature type="compositionally biased region" description="Pro residues" evidence="1">
    <location>
        <begin position="68"/>
        <end position="77"/>
    </location>
</feature>
<feature type="compositionally biased region" description="Low complexity" evidence="1">
    <location>
        <begin position="78"/>
        <end position="100"/>
    </location>
</feature>
<proteinExistence type="predicted"/>
<feature type="region of interest" description="Disordered" evidence="1">
    <location>
        <begin position="1"/>
        <end position="108"/>
    </location>
</feature>
<reference evidence="3" key="1">
    <citation type="journal article" date="2014" name="Nat. Commun.">
        <title>The emerging biofuel crop Camelina sativa retains a highly undifferentiated hexaploid genome structure.</title>
        <authorList>
            <person name="Kagale S."/>
            <person name="Koh C."/>
            <person name="Nixon J."/>
            <person name="Bollina V."/>
            <person name="Clarke W.E."/>
            <person name="Tuteja R."/>
            <person name="Spillane C."/>
            <person name="Robinson S.J."/>
            <person name="Links M.G."/>
            <person name="Clarke C."/>
            <person name="Higgins E.E."/>
            <person name="Huebert T."/>
            <person name="Sharpe A.G."/>
            <person name="Parkin I.A."/>
        </authorList>
    </citation>
    <scope>NUCLEOTIDE SEQUENCE [LARGE SCALE GENOMIC DNA]</scope>
    <source>
        <strain evidence="3">cv. DH55</strain>
    </source>
</reference>
<reference evidence="4" key="2">
    <citation type="submission" date="2025-08" db="UniProtKB">
        <authorList>
            <consortium name="RefSeq"/>
        </authorList>
    </citation>
    <scope>IDENTIFICATION</scope>
    <source>
        <tissue evidence="4">Leaf</tissue>
    </source>
</reference>
<feature type="compositionally biased region" description="Polar residues" evidence="1">
    <location>
        <begin position="345"/>
        <end position="364"/>
    </location>
</feature>
<dbReference type="PANTHER" id="PTHR31286">
    <property type="entry name" value="GLYCINE-RICH CELL WALL STRUCTURAL PROTEIN 1.8-LIKE"/>
    <property type="match status" value="1"/>
</dbReference>
<accession>A0ABM0WSB4</accession>
<feature type="compositionally biased region" description="Polar residues" evidence="1">
    <location>
        <begin position="10"/>
        <end position="54"/>
    </location>
</feature>
<feature type="domain" description="DUF4283" evidence="2">
    <location>
        <begin position="150"/>
        <end position="231"/>
    </location>
</feature>
<dbReference type="Proteomes" id="UP000694864">
    <property type="component" value="Chromosome 2"/>
</dbReference>
<feature type="region of interest" description="Disordered" evidence="1">
    <location>
        <begin position="393"/>
        <end position="412"/>
    </location>
</feature>
<dbReference type="SUPFAM" id="SSF57756">
    <property type="entry name" value="Retrovirus zinc finger-like domains"/>
    <property type="match status" value="1"/>
</dbReference>
<dbReference type="GeneID" id="104754871"/>
<dbReference type="PANTHER" id="PTHR31286:SF90">
    <property type="entry name" value="DUF4283 DOMAIN-CONTAINING PROTEIN"/>
    <property type="match status" value="1"/>
</dbReference>
<protein>
    <submittedName>
        <fullName evidence="4">Uncharacterized protein LOC104754871</fullName>
    </submittedName>
</protein>
<evidence type="ECO:0000256" key="1">
    <source>
        <dbReference type="SAM" id="MobiDB-lite"/>
    </source>
</evidence>
<evidence type="ECO:0000313" key="4">
    <source>
        <dbReference type="RefSeq" id="XP_010475461.1"/>
    </source>
</evidence>
<evidence type="ECO:0000259" key="2">
    <source>
        <dbReference type="Pfam" id="PF14111"/>
    </source>
</evidence>
<gene>
    <name evidence="4" type="primary">LOC104754871</name>
</gene>
<evidence type="ECO:0000313" key="3">
    <source>
        <dbReference type="Proteomes" id="UP000694864"/>
    </source>
</evidence>
<dbReference type="RefSeq" id="XP_010475461.1">
    <property type="nucleotide sequence ID" value="XM_010477159.1"/>
</dbReference>
<organism evidence="3 4">
    <name type="scientific">Camelina sativa</name>
    <name type="common">False flax</name>
    <name type="synonym">Myagrum sativum</name>
    <dbReference type="NCBI Taxonomy" id="90675"/>
    <lineage>
        <taxon>Eukaryota</taxon>
        <taxon>Viridiplantae</taxon>
        <taxon>Streptophyta</taxon>
        <taxon>Embryophyta</taxon>
        <taxon>Tracheophyta</taxon>
        <taxon>Spermatophyta</taxon>
        <taxon>Magnoliopsida</taxon>
        <taxon>eudicotyledons</taxon>
        <taxon>Gunneridae</taxon>
        <taxon>Pentapetalae</taxon>
        <taxon>rosids</taxon>
        <taxon>malvids</taxon>
        <taxon>Brassicales</taxon>
        <taxon>Brassicaceae</taxon>
        <taxon>Camelineae</taxon>
        <taxon>Camelina</taxon>
    </lineage>
</organism>